<dbReference type="Proteomes" id="UP000533598">
    <property type="component" value="Unassembled WGS sequence"/>
</dbReference>
<name>A0A7W7FSQ0_9PSEU</name>
<proteinExistence type="predicted"/>
<organism evidence="1 2">
    <name type="scientific">Crossiella cryophila</name>
    <dbReference type="NCBI Taxonomy" id="43355"/>
    <lineage>
        <taxon>Bacteria</taxon>
        <taxon>Bacillati</taxon>
        <taxon>Actinomycetota</taxon>
        <taxon>Actinomycetes</taxon>
        <taxon>Pseudonocardiales</taxon>
        <taxon>Pseudonocardiaceae</taxon>
        <taxon>Crossiella</taxon>
    </lineage>
</organism>
<evidence type="ECO:0000313" key="2">
    <source>
        <dbReference type="Proteomes" id="UP000533598"/>
    </source>
</evidence>
<gene>
    <name evidence="1" type="ORF">HNR67_002308</name>
</gene>
<reference evidence="1 2" key="1">
    <citation type="submission" date="2020-08" db="EMBL/GenBank/DDBJ databases">
        <title>Sequencing the genomes of 1000 actinobacteria strains.</title>
        <authorList>
            <person name="Klenk H.-P."/>
        </authorList>
    </citation>
    <scope>NUCLEOTIDE SEQUENCE [LARGE SCALE GENOMIC DNA]</scope>
    <source>
        <strain evidence="1 2">DSM 44230</strain>
    </source>
</reference>
<dbReference type="EMBL" id="JACHMH010000001">
    <property type="protein sequence ID" value="MBB4676190.1"/>
    <property type="molecule type" value="Genomic_DNA"/>
</dbReference>
<sequence>MAGLFSKLARFASSPKGQRLIHQARKHAAKPGNRAKLQRLLARLTGRGRGGGHGGGGGYYRP</sequence>
<accession>A0A7W7FSQ0</accession>
<evidence type="ECO:0000313" key="1">
    <source>
        <dbReference type="EMBL" id="MBB4676190.1"/>
    </source>
</evidence>
<protein>
    <submittedName>
        <fullName evidence="1">Uncharacterized protein</fullName>
    </submittedName>
</protein>
<dbReference type="AlphaFoldDB" id="A0A7W7FSQ0"/>
<dbReference type="RefSeq" id="WP_185002046.1">
    <property type="nucleotide sequence ID" value="NZ_BAAAUI010000016.1"/>
</dbReference>
<keyword evidence="2" id="KW-1185">Reference proteome</keyword>
<comment type="caution">
    <text evidence="1">The sequence shown here is derived from an EMBL/GenBank/DDBJ whole genome shotgun (WGS) entry which is preliminary data.</text>
</comment>